<evidence type="ECO:0000313" key="3">
    <source>
        <dbReference type="Proteomes" id="UP000296201"/>
    </source>
</evidence>
<organism evidence="2 3">
    <name type="scientific">Hydrogenovibrio crunogenus</name>
    <dbReference type="NCBI Taxonomy" id="39765"/>
    <lineage>
        <taxon>Bacteria</taxon>
        <taxon>Pseudomonadati</taxon>
        <taxon>Pseudomonadota</taxon>
        <taxon>Gammaproteobacteria</taxon>
        <taxon>Thiotrichales</taxon>
        <taxon>Piscirickettsiaceae</taxon>
        <taxon>Hydrogenovibrio</taxon>
    </lineage>
</organism>
<dbReference type="OrthoDB" id="9811177at2"/>
<dbReference type="PANTHER" id="PTHR30399:SF1">
    <property type="entry name" value="UTP PYROPHOSPHATASE"/>
    <property type="match status" value="1"/>
</dbReference>
<dbReference type="EMBL" id="CP032096">
    <property type="protein sequence ID" value="QBZ83738.1"/>
    <property type="molecule type" value="Genomic_DNA"/>
</dbReference>
<evidence type="ECO:0000259" key="1">
    <source>
        <dbReference type="Pfam" id="PF01863"/>
    </source>
</evidence>
<feature type="domain" description="YgjP-like metallopeptidase" evidence="1">
    <location>
        <begin position="23"/>
        <end position="232"/>
    </location>
</feature>
<dbReference type="Gene3D" id="3.30.2010.10">
    <property type="entry name" value="Metalloproteases ('zincins'), catalytic domain"/>
    <property type="match status" value="1"/>
</dbReference>
<dbReference type="Proteomes" id="UP000296201">
    <property type="component" value="Chromosome"/>
</dbReference>
<dbReference type="InterPro" id="IPR002725">
    <property type="entry name" value="YgjP-like_metallopeptidase"/>
</dbReference>
<gene>
    <name evidence="2" type="ORF">GHNINEIG_01799</name>
</gene>
<sequence>MAHVLQLDNETIEVVKTSRRGSIGLKVEPDRIALMVPKQFSDLTIESLIANEKDWLLDQIRKHQAEMPKKLVLKSGHELLLFGDKILYKEDHKTPVKSLQVMLEGSCLTAYMQTARALKAPEVTARKKIIQFLTQQLQCYLMEKVPLFAEQIAVSPTEITVRNYKSRWGSCYPDGRIQFNWRLAMAPKDVIDYVIQHELCHLVHPNHSTQYWQLVAEHCPDYETHKLWLKENGTALIHF</sequence>
<dbReference type="Pfam" id="PF01863">
    <property type="entry name" value="YgjP-like"/>
    <property type="match status" value="1"/>
</dbReference>
<dbReference type="CDD" id="cd07344">
    <property type="entry name" value="M48_yhfN_like"/>
    <property type="match status" value="1"/>
</dbReference>
<protein>
    <submittedName>
        <fullName evidence="2">M48 family peptidase</fullName>
    </submittedName>
</protein>
<dbReference type="AlphaFoldDB" id="A0A4P7P129"/>
<accession>A0A4P7P129</accession>
<keyword evidence="3" id="KW-1185">Reference proteome</keyword>
<name>A0A4P7P129_9GAMM</name>
<dbReference type="RefSeq" id="WP_135796334.1">
    <property type="nucleotide sequence ID" value="NZ_CP032096.1"/>
</dbReference>
<reference evidence="2 3" key="1">
    <citation type="submission" date="2018-08" db="EMBL/GenBank/DDBJ databases">
        <title>Horizontal acquisition of hydrogen conversion ability and other habitat adaptations in Hydrogenovibrio crunogenus strains.</title>
        <authorList>
            <person name="Gonnella G."/>
            <person name="Adam N."/>
            <person name="Perner M."/>
        </authorList>
    </citation>
    <scope>NUCLEOTIDE SEQUENCE [LARGE SCALE GENOMIC DNA]</scope>
    <source>
        <strain evidence="2 3">SP-41</strain>
    </source>
</reference>
<dbReference type="PANTHER" id="PTHR30399">
    <property type="entry name" value="UNCHARACTERIZED PROTEIN YGJP"/>
    <property type="match status" value="1"/>
</dbReference>
<evidence type="ECO:0000313" key="2">
    <source>
        <dbReference type="EMBL" id="QBZ83738.1"/>
    </source>
</evidence>
<proteinExistence type="predicted"/>
<dbReference type="InterPro" id="IPR053136">
    <property type="entry name" value="UTP_pyrophosphatase-like"/>
</dbReference>